<keyword evidence="6" id="KW-1185">Reference proteome</keyword>
<dbReference type="GO" id="GO:0046872">
    <property type="term" value="F:metal ion binding"/>
    <property type="evidence" value="ECO:0007669"/>
    <property type="project" value="UniProtKB-KW"/>
</dbReference>
<proteinExistence type="predicted"/>
<dbReference type="InterPro" id="IPR002509">
    <property type="entry name" value="NODB_dom"/>
</dbReference>
<dbReference type="RefSeq" id="WP_231594250.1">
    <property type="nucleotide sequence ID" value="NZ_FONN01000005.1"/>
</dbReference>
<feature type="domain" description="NodB homology" evidence="4">
    <location>
        <begin position="184"/>
        <end position="365"/>
    </location>
</feature>
<dbReference type="PANTHER" id="PTHR10587">
    <property type="entry name" value="GLYCOSYL TRANSFERASE-RELATED"/>
    <property type="match status" value="1"/>
</dbReference>
<name>A0A1I2CH24_9BACL</name>
<feature type="compositionally biased region" description="Gly residues" evidence="3">
    <location>
        <begin position="116"/>
        <end position="125"/>
    </location>
</feature>
<dbReference type="GO" id="GO:0005975">
    <property type="term" value="P:carbohydrate metabolic process"/>
    <property type="evidence" value="ECO:0007669"/>
    <property type="project" value="InterPro"/>
</dbReference>
<keyword evidence="2" id="KW-0378">Hydrolase</keyword>
<dbReference type="EMBL" id="FONN01000005">
    <property type="protein sequence ID" value="SFE67679.1"/>
    <property type="molecule type" value="Genomic_DNA"/>
</dbReference>
<evidence type="ECO:0000256" key="2">
    <source>
        <dbReference type="ARBA" id="ARBA00022801"/>
    </source>
</evidence>
<dbReference type="SUPFAM" id="SSF88713">
    <property type="entry name" value="Glycoside hydrolase/deacetylase"/>
    <property type="match status" value="1"/>
</dbReference>
<keyword evidence="1" id="KW-0479">Metal-binding</keyword>
<reference evidence="6" key="1">
    <citation type="submission" date="2016-10" db="EMBL/GenBank/DDBJ databases">
        <authorList>
            <person name="Varghese N."/>
            <person name="Submissions S."/>
        </authorList>
    </citation>
    <scope>NUCLEOTIDE SEQUENCE [LARGE SCALE GENOMIC DNA]</scope>
    <source>
        <strain evidence="6">CGMCC 1.10223</strain>
    </source>
</reference>
<dbReference type="GO" id="GO:0016020">
    <property type="term" value="C:membrane"/>
    <property type="evidence" value="ECO:0007669"/>
    <property type="project" value="TreeGrafter"/>
</dbReference>
<feature type="compositionally biased region" description="Low complexity" evidence="3">
    <location>
        <begin position="126"/>
        <end position="170"/>
    </location>
</feature>
<evidence type="ECO:0000256" key="1">
    <source>
        <dbReference type="ARBA" id="ARBA00022723"/>
    </source>
</evidence>
<evidence type="ECO:0000256" key="3">
    <source>
        <dbReference type="SAM" id="MobiDB-lite"/>
    </source>
</evidence>
<accession>A0A1I2CH24</accession>
<evidence type="ECO:0000259" key="4">
    <source>
        <dbReference type="PROSITE" id="PS51677"/>
    </source>
</evidence>
<dbReference type="GO" id="GO:0016810">
    <property type="term" value="F:hydrolase activity, acting on carbon-nitrogen (but not peptide) bonds"/>
    <property type="evidence" value="ECO:0007669"/>
    <property type="project" value="InterPro"/>
</dbReference>
<feature type="region of interest" description="Disordered" evidence="3">
    <location>
        <begin position="71"/>
        <end position="182"/>
    </location>
</feature>
<dbReference type="PROSITE" id="PS51677">
    <property type="entry name" value="NODB"/>
    <property type="match status" value="1"/>
</dbReference>
<dbReference type="PANTHER" id="PTHR10587:SF133">
    <property type="entry name" value="CHITIN DEACETYLASE 1-RELATED"/>
    <property type="match status" value="1"/>
</dbReference>
<dbReference type="AlphaFoldDB" id="A0A1I2CH24"/>
<evidence type="ECO:0000313" key="6">
    <source>
        <dbReference type="Proteomes" id="UP000183410"/>
    </source>
</evidence>
<protein>
    <submittedName>
        <fullName evidence="5">Peptidoglycan/xylan/chitin deacetylase, PgdA/CDA1 family</fullName>
    </submittedName>
</protein>
<dbReference type="Proteomes" id="UP000183410">
    <property type="component" value="Unassembled WGS sequence"/>
</dbReference>
<dbReference type="InterPro" id="IPR050248">
    <property type="entry name" value="Polysacc_deacetylase_ArnD"/>
</dbReference>
<sequence>MKYNTRTRVSSMKTRKKTKRKLAVAGFLLVALALWLGGCGTKASSSLEVLLPGQEGSANIQQGASSEDTIHINHPTLSEGTNSGTDTASHPASTDDSHSPQKGTNAASGAASGSGATVGSGGKTQSGGSKSGTSVTSSTYTIKPSSTPASSPTPSSKPAPTATPTASASPQGEKGSSKPDKEQKLVALTFDDGPDNRYTPAILDILKKKGIKATFFVVGVQVKKDPDVLQRIVDEGHEIGNHTTHHKDLTKLTKNQIWDEISTTDKLIKDVVGFTPNLVRAPYGAVNSTVKQLMKEKGRELVSWNVDTRDWAGTSVSVMKKNISEHTKPGGIILMHSFGGKGIKNTVDMLPDVIDSLQKKGYTFVTIDEMP</sequence>
<dbReference type="CDD" id="cd10917">
    <property type="entry name" value="CE4_NodB_like_6s_7s"/>
    <property type="match status" value="1"/>
</dbReference>
<dbReference type="InterPro" id="IPR011330">
    <property type="entry name" value="Glyco_hydro/deAcase_b/a-brl"/>
</dbReference>
<feature type="compositionally biased region" description="Polar residues" evidence="3">
    <location>
        <begin position="75"/>
        <end position="92"/>
    </location>
</feature>
<dbReference type="Gene3D" id="3.20.20.370">
    <property type="entry name" value="Glycoside hydrolase/deacetylase"/>
    <property type="match status" value="1"/>
</dbReference>
<dbReference type="Pfam" id="PF01522">
    <property type="entry name" value="Polysacc_deac_1"/>
    <property type="match status" value="1"/>
</dbReference>
<organism evidence="5 6">
    <name type="scientific">Paenibacillus algorifonticola</name>
    <dbReference type="NCBI Taxonomy" id="684063"/>
    <lineage>
        <taxon>Bacteria</taxon>
        <taxon>Bacillati</taxon>
        <taxon>Bacillota</taxon>
        <taxon>Bacilli</taxon>
        <taxon>Bacillales</taxon>
        <taxon>Paenibacillaceae</taxon>
        <taxon>Paenibacillus</taxon>
    </lineage>
</organism>
<feature type="compositionally biased region" description="Low complexity" evidence="3">
    <location>
        <begin position="103"/>
        <end position="115"/>
    </location>
</feature>
<evidence type="ECO:0000313" key="5">
    <source>
        <dbReference type="EMBL" id="SFE67679.1"/>
    </source>
</evidence>
<gene>
    <name evidence="5" type="ORF">SAMN04487969_10576</name>
</gene>